<dbReference type="OrthoDB" id="1939140at2759"/>
<reference evidence="3" key="2">
    <citation type="submission" date="2019-07" db="EMBL/GenBank/DDBJ databases">
        <authorList>
            <person name="Yang Y."/>
            <person name="Bocs S."/>
            <person name="Baudouin L."/>
        </authorList>
    </citation>
    <scope>NUCLEOTIDE SEQUENCE</scope>
    <source>
        <tissue evidence="3">Spear leaf of Hainan Tall coconut</tissue>
    </source>
</reference>
<keyword evidence="2" id="KW-0472">Membrane</keyword>
<comment type="caution">
    <text evidence="3">The sequence shown here is derived from an EMBL/GenBank/DDBJ whole genome shotgun (WGS) entry which is preliminary data.</text>
</comment>
<evidence type="ECO:0000256" key="2">
    <source>
        <dbReference type="SAM" id="Phobius"/>
    </source>
</evidence>
<keyword evidence="2" id="KW-1133">Transmembrane helix</keyword>
<dbReference type="PANTHER" id="PTHR36760:SF1">
    <property type="entry name" value="ACIDIC LEUCINE-RICH NUCLEAR PHOSPHOPROTEIN 32 FAMILY B PROTEIN"/>
    <property type="match status" value="1"/>
</dbReference>
<feature type="transmembrane region" description="Helical" evidence="2">
    <location>
        <begin position="46"/>
        <end position="68"/>
    </location>
</feature>
<evidence type="ECO:0000313" key="3">
    <source>
        <dbReference type="EMBL" id="KAG1370073.1"/>
    </source>
</evidence>
<gene>
    <name evidence="3" type="ORF">COCNU_15G004390</name>
</gene>
<feature type="region of interest" description="Disordered" evidence="1">
    <location>
        <begin position="231"/>
        <end position="277"/>
    </location>
</feature>
<evidence type="ECO:0000313" key="4">
    <source>
        <dbReference type="Proteomes" id="UP000797356"/>
    </source>
</evidence>
<dbReference type="AlphaFoldDB" id="A0A8K0NE78"/>
<accession>A0A8K0NE78</accession>
<dbReference type="Proteomes" id="UP000797356">
    <property type="component" value="Chromosome 15"/>
</dbReference>
<reference evidence="3" key="1">
    <citation type="journal article" date="2017" name="Gigascience">
        <title>The genome draft of coconut (Cocos nucifera).</title>
        <authorList>
            <person name="Xiao Y."/>
            <person name="Xu P."/>
            <person name="Fan H."/>
            <person name="Baudouin L."/>
            <person name="Xia W."/>
            <person name="Bocs S."/>
            <person name="Xu J."/>
            <person name="Li Q."/>
            <person name="Guo A."/>
            <person name="Zhou L."/>
            <person name="Li J."/>
            <person name="Wu Y."/>
            <person name="Ma Z."/>
            <person name="Armero A."/>
            <person name="Issali A.E."/>
            <person name="Liu N."/>
            <person name="Peng M."/>
            <person name="Yang Y."/>
        </authorList>
    </citation>
    <scope>NUCLEOTIDE SEQUENCE</scope>
    <source>
        <tissue evidence="3">Spear leaf of Hainan Tall coconut</tissue>
    </source>
</reference>
<dbReference type="EMBL" id="CM017886">
    <property type="protein sequence ID" value="KAG1370073.1"/>
    <property type="molecule type" value="Genomic_DNA"/>
</dbReference>
<evidence type="ECO:0000256" key="1">
    <source>
        <dbReference type="SAM" id="MobiDB-lite"/>
    </source>
</evidence>
<keyword evidence="4" id="KW-1185">Reference proteome</keyword>
<name>A0A8K0NE78_COCNU</name>
<organism evidence="3 4">
    <name type="scientific">Cocos nucifera</name>
    <name type="common">Coconut palm</name>
    <dbReference type="NCBI Taxonomy" id="13894"/>
    <lineage>
        <taxon>Eukaryota</taxon>
        <taxon>Viridiplantae</taxon>
        <taxon>Streptophyta</taxon>
        <taxon>Embryophyta</taxon>
        <taxon>Tracheophyta</taxon>
        <taxon>Spermatophyta</taxon>
        <taxon>Magnoliopsida</taxon>
        <taxon>Liliopsida</taxon>
        <taxon>Arecaceae</taxon>
        <taxon>Arecoideae</taxon>
        <taxon>Cocoseae</taxon>
        <taxon>Attaleinae</taxon>
        <taxon>Cocos</taxon>
    </lineage>
</organism>
<proteinExistence type="predicted"/>
<protein>
    <submittedName>
        <fullName evidence="3">Uncharacterized protein</fullName>
    </submittedName>
</protein>
<sequence>MTQLCNSDTHLLLGLLLDDLLSFCFFLASHPLPLAYFLYFFPYLFWLLSFLSPLILSTSLLLLVLLTISPHDLNYSPPELFGNACSIVLNTLKAKLEGDSSAELLEQLVLMVLAPLDDARPYLKDPVMPALDGDGLFELEFQTMGEFCNHSSLHCMVEESPIKLALENSQESNLLVSNHGIGDESFNGESGEIPFMDALEDSKESELLVTPIGVGDQGETDKAQLTNKVAEDLSKPFELNDSSRIPEPAADNVGGELKRSTSRRRKQSTYRDSDCLQRDNSMRKEREWKRTLACKLYEERMTYKLCEERTDVEGGEEMDLLWEAYEVSASKDDKLKNNGKKGKKVEQEEEDEEEVGQLCCLQALRLSAGKMNLGVGKPNLMKISKVFKGMAMFQRVGRRNGRKG</sequence>
<keyword evidence="2" id="KW-0812">Transmembrane</keyword>
<dbReference type="PANTHER" id="PTHR36760">
    <property type="entry name" value="ACIDIC LEUCINE-RICH NUCLEAR PHOSPHOPROTEIN 32 FAMILY B PROTEIN"/>
    <property type="match status" value="1"/>
</dbReference>
<feature type="transmembrane region" description="Helical" evidence="2">
    <location>
        <begin position="20"/>
        <end position="39"/>
    </location>
</feature>